<proteinExistence type="predicted"/>
<sequence length="335" mass="37194">MTVLVTGAAGFIGYHVAERLLRDGVRVVGLDNLNSYYDVRLKEARLARLRGHNRFAFVRAALEDRQVIEDAFAEHRFTHVVNLAAQAGVRHSLEAPRDYIDSNIVGFMNILECCRHGEVAHLVYASSSSVYGGNEKLPFSVSDNVDHPKSLYAATKKANELMAHAYSSLYGIPTTGLRFFTVYGPWGRPDMAMYLFLDAIYAGKPIKVFNNGDMIRDFTYIDDIVESVVRLVPQAAAPDPGFDPKAPDPATSWAPARVYNIGNSRQEHLMHVIGLLEQATGIEAAKEFLPMQPGDVQATWADTAALEAAIGFTPDTPIEEGVRRYVAWYRDYHGK</sequence>
<dbReference type="AlphaFoldDB" id="A0A2M9FY51"/>
<dbReference type="EMBL" id="PHIG01000044">
    <property type="protein sequence ID" value="PJK28374.1"/>
    <property type="molecule type" value="Genomic_DNA"/>
</dbReference>
<reference evidence="3 4" key="1">
    <citation type="submission" date="2017-11" db="EMBL/GenBank/DDBJ databases">
        <title>Draft genome sequence of Rhizobiales bacterium SY3-13.</title>
        <authorList>
            <person name="Sun C."/>
        </authorList>
    </citation>
    <scope>NUCLEOTIDE SEQUENCE [LARGE SCALE GENOMIC DNA]</scope>
    <source>
        <strain evidence="3 4">SY3-13</strain>
    </source>
</reference>
<dbReference type="Proteomes" id="UP000229498">
    <property type="component" value="Unassembled WGS sequence"/>
</dbReference>
<dbReference type="CDD" id="cd05253">
    <property type="entry name" value="UDP_GE_SDE_e"/>
    <property type="match status" value="1"/>
</dbReference>
<dbReference type="RefSeq" id="WP_109795812.1">
    <property type="nucleotide sequence ID" value="NZ_PHIG01000044.1"/>
</dbReference>
<evidence type="ECO:0000313" key="4">
    <source>
        <dbReference type="Proteomes" id="UP000229498"/>
    </source>
</evidence>
<dbReference type="InterPro" id="IPR001509">
    <property type="entry name" value="Epimerase_deHydtase"/>
</dbReference>
<keyword evidence="1" id="KW-0520">NAD</keyword>
<comment type="caution">
    <text evidence="3">The sequence shown here is derived from an EMBL/GenBank/DDBJ whole genome shotgun (WGS) entry which is preliminary data.</text>
</comment>
<protein>
    <recommendedName>
        <fullName evidence="2">NAD-dependent epimerase/dehydratase domain-containing protein</fullName>
    </recommendedName>
</protein>
<organism evidence="3 4">
    <name type="scientific">Minwuia thermotolerans</name>
    <dbReference type="NCBI Taxonomy" id="2056226"/>
    <lineage>
        <taxon>Bacteria</taxon>
        <taxon>Pseudomonadati</taxon>
        <taxon>Pseudomonadota</taxon>
        <taxon>Alphaproteobacteria</taxon>
        <taxon>Minwuiales</taxon>
        <taxon>Minwuiaceae</taxon>
        <taxon>Minwuia</taxon>
    </lineage>
</organism>
<dbReference type="InterPro" id="IPR036291">
    <property type="entry name" value="NAD(P)-bd_dom_sf"/>
</dbReference>
<dbReference type="PANTHER" id="PTHR43574">
    <property type="entry name" value="EPIMERASE-RELATED"/>
    <property type="match status" value="1"/>
</dbReference>
<dbReference type="Pfam" id="PF01370">
    <property type="entry name" value="Epimerase"/>
    <property type="match status" value="1"/>
</dbReference>
<dbReference type="OrthoDB" id="9801785at2"/>
<dbReference type="SUPFAM" id="SSF51735">
    <property type="entry name" value="NAD(P)-binding Rossmann-fold domains"/>
    <property type="match status" value="1"/>
</dbReference>
<evidence type="ECO:0000313" key="3">
    <source>
        <dbReference type="EMBL" id="PJK28374.1"/>
    </source>
</evidence>
<evidence type="ECO:0000259" key="2">
    <source>
        <dbReference type="Pfam" id="PF01370"/>
    </source>
</evidence>
<gene>
    <name evidence="3" type="ORF">CVT23_16850</name>
</gene>
<dbReference type="Gene3D" id="3.40.50.720">
    <property type="entry name" value="NAD(P)-binding Rossmann-like Domain"/>
    <property type="match status" value="1"/>
</dbReference>
<name>A0A2M9FY51_9PROT</name>
<evidence type="ECO:0000256" key="1">
    <source>
        <dbReference type="ARBA" id="ARBA00023027"/>
    </source>
</evidence>
<dbReference type="PRINTS" id="PR01713">
    <property type="entry name" value="NUCEPIMERASE"/>
</dbReference>
<feature type="domain" description="NAD-dependent epimerase/dehydratase" evidence="2">
    <location>
        <begin position="3"/>
        <end position="237"/>
    </location>
</feature>
<accession>A0A2M9FY51</accession>
<keyword evidence="4" id="KW-1185">Reference proteome</keyword>